<proteinExistence type="predicted"/>
<dbReference type="EMBL" id="AYSV01000016">
    <property type="protein sequence ID" value="ETD72829.1"/>
    <property type="molecule type" value="Genomic_DNA"/>
</dbReference>
<keyword evidence="2" id="KW-1185">Reference proteome</keyword>
<name>V8G8G7_9BURK</name>
<organism evidence="1 2">
    <name type="scientific">Pelistega indica</name>
    <dbReference type="NCBI Taxonomy" id="1414851"/>
    <lineage>
        <taxon>Bacteria</taxon>
        <taxon>Pseudomonadati</taxon>
        <taxon>Pseudomonadota</taxon>
        <taxon>Betaproteobacteria</taxon>
        <taxon>Burkholderiales</taxon>
        <taxon>Alcaligenaceae</taxon>
        <taxon>Pelistega</taxon>
    </lineage>
</organism>
<protein>
    <submittedName>
        <fullName evidence="1">Uncharacterized protein</fullName>
    </submittedName>
</protein>
<dbReference type="AlphaFoldDB" id="V8G8G7"/>
<sequence length="149" mass="16732">MSNQTVFYIYKPNHESAFAADVGIIDTAGIASIFFGLEPVIRSTEGVVRPRTLAHAIKELGYYASNKTSTQLQLYTPDGEVDPYILGQCLCRYMSHEGIDGIHPRFFRMTREALKNFVWVATSQFDVAQSAINELLRTTKFADTVGTWD</sequence>
<dbReference type="Proteomes" id="UP000018766">
    <property type="component" value="Unassembled WGS sequence"/>
</dbReference>
<reference evidence="1 2" key="1">
    <citation type="submission" date="2013-11" db="EMBL/GenBank/DDBJ databases">
        <title>Genomic analysis of Pelistega sp. HM-7.</title>
        <authorList>
            <person name="Kumbhare S.V."/>
            <person name="Shetty S.A."/>
            <person name="Sharma O."/>
            <person name="Dhotre D.P."/>
        </authorList>
    </citation>
    <scope>NUCLEOTIDE SEQUENCE [LARGE SCALE GENOMIC DNA]</scope>
    <source>
        <strain evidence="1 2">HM-7</strain>
    </source>
</reference>
<accession>V8G8G7</accession>
<evidence type="ECO:0000313" key="2">
    <source>
        <dbReference type="Proteomes" id="UP000018766"/>
    </source>
</evidence>
<evidence type="ECO:0000313" key="1">
    <source>
        <dbReference type="EMBL" id="ETD72829.1"/>
    </source>
</evidence>
<comment type="caution">
    <text evidence="1">The sequence shown here is derived from an EMBL/GenBank/DDBJ whole genome shotgun (WGS) entry which is preliminary data.</text>
</comment>
<gene>
    <name evidence="1" type="ORF">V757_01965</name>
</gene>